<dbReference type="EMBL" id="QFFG01000001">
    <property type="protein sequence ID" value="PWG06698.1"/>
    <property type="molecule type" value="Genomic_DNA"/>
</dbReference>
<feature type="transmembrane region" description="Helical" evidence="6">
    <location>
        <begin position="21"/>
        <end position="43"/>
    </location>
</feature>
<dbReference type="GO" id="GO:0022857">
    <property type="term" value="F:transmembrane transporter activity"/>
    <property type="evidence" value="ECO:0007669"/>
    <property type="project" value="TreeGrafter"/>
</dbReference>
<evidence type="ECO:0000259" key="7">
    <source>
        <dbReference type="Pfam" id="PF02687"/>
    </source>
</evidence>
<comment type="caution">
    <text evidence="9">The sequence shown here is derived from an EMBL/GenBank/DDBJ whole genome shotgun (WGS) entry which is preliminary data.</text>
</comment>
<feature type="transmembrane region" description="Helical" evidence="6">
    <location>
        <begin position="682"/>
        <end position="709"/>
    </location>
</feature>
<feature type="transmembrane region" description="Helical" evidence="6">
    <location>
        <begin position="290"/>
        <end position="310"/>
    </location>
</feature>
<dbReference type="InterPro" id="IPR025857">
    <property type="entry name" value="MacB_PCD"/>
</dbReference>
<evidence type="ECO:0000313" key="10">
    <source>
        <dbReference type="Proteomes" id="UP000245670"/>
    </source>
</evidence>
<name>A0A2U2JED6_9FLAO</name>
<feature type="domain" description="ABC3 transporter permease C-terminal" evidence="7">
    <location>
        <begin position="688"/>
        <end position="800"/>
    </location>
</feature>
<feature type="transmembrane region" description="Helical" evidence="6">
    <location>
        <begin position="428"/>
        <end position="452"/>
    </location>
</feature>
<feature type="domain" description="MacB-like periplasmic core" evidence="8">
    <location>
        <begin position="20"/>
        <end position="240"/>
    </location>
</feature>
<evidence type="ECO:0000256" key="5">
    <source>
        <dbReference type="ARBA" id="ARBA00023136"/>
    </source>
</evidence>
<evidence type="ECO:0000256" key="6">
    <source>
        <dbReference type="SAM" id="Phobius"/>
    </source>
</evidence>
<keyword evidence="2" id="KW-1003">Cell membrane</keyword>
<reference evidence="9 10" key="1">
    <citation type="submission" date="2018-05" db="EMBL/GenBank/DDBJ databases">
        <title>Polaribacter aquimarinus sp. nov., isolated from sediment in a sediment of sea.</title>
        <authorList>
            <person name="Lu D."/>
        </authorList>
    </citation>
    <scope>NUCLEOTIDE SEQUENCE [LARGE SCALE GENOMIC DNA]</scope>
    <source>
        <strain evidence="9 10">ZY113</strain>
    </source>
</reference>
<keyword evidence="4 6" id="KW-1133">Transmembrane helix</keyword>
<dbReference type="InterPro" id="IPR003838">
    <property type="entry name" value="ABC3_permease_C"/>
</dbReference>
<organism evidence="9 10">
    <name type="scientific">Polaribacter aquimarinus</name>
    <dbReference type="NCBI Taxonomy" id="2100726"/>
    <lineage>
        <taxon>Bacteria</taxon>
        <taxon>Pseudomonadati</taxon>
        <taxon>Bacteroidota</taxon>
        <taxon>Flavobacteriia</taxon>
        <taxon>Flavobacteriales</taxon>
        <taxon>Flavobacteriaceae</taxon>
    </lineage>
</organism>
<sequence>MNFIKLNIFYRNLKRDKLISIINAVGLIIGILSALFILEYVYYQRSYDNHHENAKDIYRVAYNRYQNNEVLWKTANSFPPTGKWLKEHYSDVVNHARITPKNEITISYNNASGSKIIYSEDKTYYATSSIFEVFTIPLLQGEKDPLKAPNTVAISHLAAERYFGEERPLGKTIKVNGNEDYMITAVYKKMPKNSIVKSDFLFSMETIYKQRPRIRTSWTYDYGSTFIQLKPNSDYKKLEKEGLPEMIAANYKKRLDSQGKRDTYYLQPLQDIHLTSNIEYESEPPVNGKIISILFGFSIFLLIIAWINFINLTTARSIERANEVGVKKINGASKMNLITQFLSEAFLFNILCLAITIVLFYALNPWFKTITQIGDFNLFEHSKFLGTFIVIFVLGIIISCIYPAVILQSYKPVTVLKGKFKNKREGVFFRKLLVTLQFVISVVLLCGTLIAYKQATFLMEKDMGINYAQSIVIKAPKTGEKQSELQSKILLMKDELTQIPEVKGFTFSSDIPGQEIQHWFGCRRKGYDHTDSNGYFQLSVDDQFLEFYNVKLLAGRLFRKGEKETGTKSIIMNVKAMERVGYKTPEEAINNFVVTGRNEEFKIIGIVDDFYYQSIKNEPVPTVLRLTDSHKAFLILKVASNNTTEILQKLKTIYENYFPEQPFDYLSLENKISNTLKSDRTFLFVFSLFSILAIIIAVIGIVGLILITISQRMKEIGIRKVLGSELMDVSKLLAKEVASQIIIAIIIAIPLAWYGYQNWFLKTYINSIELQIWMFLVPVIVLFIIVFLVIHLVALRAYQMTLSEVLQNE</sequence>
<evidence type="ECO:0000256" key="3">
    <source>
        <dbReference type="ARBA" id="ARBA00022692"/>
    </source>
</evidence>
<dbReference type="Proteomes" id="UP000245670">
    <property type="component" value="Unassembled WGS sequence"/>
</dbReference>
<feature type="transmembrane region" description="Helical" evidence="6">
    <location>
        <begin position="384"/>
        <end position="407"/>
    </location>
</feature>
<keyword evidence="5 6" id="KW-0472">Membrane</keyword>
<evidence type="ECO:0000256" key="1">
    <source>
        <dbReference type="ARBA" id="ARBA00004651"/>
    </source>
</evidence>
<dbReference type="InterPro" id="IPR050250">
    <property type="entry name" value="Macrolide_Exporter_MacB"/>
</dbReference>
<dbReference type="AlphaFoldDB" id="A0A2U2JED6"/>
<protein>
    <submittedName>
        <fullName evidence="9">Uncharacterized protein</fullName>
    </submittedName>
</protein>
<proteinExistence type="predicted"/>
<dbReference type="PANTHER" id="PTHR30572">
    <property type="entry name" value="MEMBRANE COMPONENT OF TRANSPORTER-RELATED"/>
    <property type="match status" value="1"/>
</dbReference>
<accession>A0A2U2JED6</accession>
<dbReference type="GO" id="GO:0005886">
    <property type="term" value="C:plasma membrane"/>
    <property type="evidence" value="ECO:0007669"/>
    <property type="project" value="UniProtKB-SubCell"/>
</dbReference>
<dbReference type="Pfam" id="PF12704">
    <property type="entry name" value="MacB_PCD"/>
    <property type="match status" value="1"/>
</dbReference>
<dbReference type="Pfam" id="PF02687">
    <property type="entry name" value="FtsX"/>
    <property type="match status" value="2"/>
</dbReference>
<comment type="subcellular location">
    <subcellularLocation>
        <location evidence="1">Cell membrane</location>
        <topology evidence="1">Multi-pass membrane protein</topology>
    </subcellularLocation>
</comment>
<feature type="transmembrane region" description="Helical" evidence="6">
    <location>
        <begin position="345"/>
        <end position="364"/>
    </location>
</feature>
<feature type="transmembrane region" description="Helical" evidence="6">
    <location>
        <begin position="772"/>
        <end position="794"/>
    </location>
</feature>
<dbReference type="RefSeq" id="WP_109403606.1">
    <property type="nucleotide sequence ID" value="NZ_QFFG01000001.1"/>
</dbReference>
<dbReference type="PANTHER" id="PTHR30572:SF18">
    <property type="entry name" value="ABC-TYPE MACROLIDE FAMILY EXPORT SYSTEM PERMEASE COMPONENT 2"/>
    <property type="match status" value="1"/>
</dbReference>
<dbReference type="OrthoDB" id="5933722at2"/>
<evidence type="ECO:0000259" key="8">
    <source>
        <dbReference type="Pfam" id="PF12704"/>
    </source>
</evidence>
<evidence type="ECO:0000256" key="2">
    <source>
        <dbReference type="ARBA" id="ARBA00022475"/>
    </source>
</evidence>
<keyword evidence="10" id="KW-1185">Reference proteome</keyword>
<evidence type="ECO:0000313" key="9">
    <source>
        <dbReference type="EMBL" id="PWG06698.1"/>
    </source>
</evidence>
<feature type="domain" description="ABC3 transporter permease C-terminal" evidence="7">
    <location>
        <begin position="296"/>
        <end position="401"/>
    </location>
</feature>
<evidence type="ECO:0000256" key="4">
    <source>
        <dbReference type="ARBA" id="ARBA00022989"/>
    </source>
</evidence>
<feature type="transmembrane region" description="Helical" evidence="6">
    <location>
        <begin position="737"/>
        <end position="756"/>
    </location>
</feature>
<keyword evidence="3 6" id="KW-0812">Transmembrane</keyword>
<gene>
    <name evidence="9" type="ORF">DIS07_02350</name>
</gene>